<evidence type="ECO:0000313" key="2">
    <source>
        <dbReference type="EMBL" id="KFG46548.1"/>
    </source>
</evidence>
<comment type="caution">
    <text evidence="2">The sequence shown here is derived from an EMBL/GenBank/DDBJ whole genome shotgun (WGS) entry which is preliminary data.</text>
</comment>
<dbReference type="AlphaFoldDB" id="A0A086KQ80"/>
<name>A0A086KQ80_TOXGO</name>
<dbReference type="OrthoDB" id="328397at2759"/>
<proteinExistence type="predicted"/>
<feature type="region of interest" description="Disordered" evidence="1">
    <location>
        <begin position="23"/>
        <end position="55"/>
    </location>
</feature>
<gene>
    <name evidence="2" type="ORF">TGDOM2_248210</name>
</gene>
<evidence type="ECO:0000313" key="3">
    <source>
        <dbReference type="Proteomes" id="UP000028837"/>
    </source>
</evidence>
<protein>
    <submittedName>
        <fullName evidence="2">Uncharacterized protein</fullName>
    </submittedName>
</protein>
<evidence type="ECO:0000256" key="1">
    <source>
        <dbReference type="SAM" id="MobiDB-lite"/>
    </source>
</evidence>
<dbReference type="VEuPathDB" id="ToxoDB:TGDOM2_248210"/>
<feature type="region of interest" description="Disordered" evidence="1">
    <location>
        <begin position="96"/>
        <end position="134"/>
    </location>
</feature>
<sequence>MALFKSDDRSKVCLDDREANQPYDGLFKGLGDRSGTVPHPHVRPNPDHNKSTVCLGGDASAERFAYVEQQRQQPPVDPSFYVEQVTTAARHVNKNKSSVQFGDDTTGLSSLHQDQVLDPRVGSPHTKQGKVVNSEHNKSTLIFGDATDQERFEFAEERRGHPVRGKQGQEQLVFAAVAEGASNRETCRSRNKRNQSTLVLGGGCVSDDAPRRSVAKEFGFMPSAPEMFDEMPRSTYVRTPGAVSEYGNFDQSE</sequence>
<dbReference type="Proteomes" id="UP000028837">
    <property type="component" value="Unassembled WGS sequence"/>
</dbReference>
<accession>A0A086KQ80</accession>
<dbReference type="EMBL" id="AHZU02000263">
    <property type="protein sequence ID" value="KFG46548.1"/>
    <property type="molecule type" value="Genomic_DNA"/>
</dbReference>
<reference evidence="2 3" key="1">
    <citation type="submission" date="2014-02" db="EMBL/GenBank/DDBJ databases">
        <authorList>
            <person name="Sibley D."/>
            <person name="Venepally P."/>
            <person name="Karamycheva S."/>
            <person name="Hadjithomas M."/>
            <person name="Khan A."/>
            <person name="Brunk B."/>
            <person name="Roos D."/>
            <person name="Caler E."/>
            <person name="Lorenzi H."/>
        </authorList>
    </citation>
    <scope>NUCLEOTIDE SEQUENCE [LARGE SCALE GENOMIC DNA]</scope>
    <source>
        <strain evidence="2 3">GAB2-2007-GAL-DOM2</strain>
    </source>
</reference>
<organism evidence="2 3">
    <name type="scientific">Toxoplasma gondii GAB2-2007-GAL-DOM2</name>
    <dbReference type="NCBI Taxonomy" id="1130820"/>
    <lineage>
        <taxon>Eukaryota</taxon>
        <taxon>Sar</taxon>
        <taxon>Alveolata</taxon>
        <taxon>Apicomplexa</taxon>
        <taxon>Conoidasida</taxon>
        <taxon>Coccidia</taxon>
        <taxon>Eucoccidiorida</taxon>
        <taxon>Eimeriorina</taxon>
        <taxon>Sarcocystidae</taxon>
        <taxon>Toxoplasma</taxon>
    </lineage>
</organism>